<dbReference type="Pfam" id="PF18962">
    <property type="entry name" value="Por_Secre_tail"/>
    <property type="match status" value="1"/>
</dbReference>
<name>A0A4Z1BGF1_9FLAO</name>
<evidence type="ECO:0000256" key="2">
    <source>
        <dbReference type="SAM" id="SignalP"/>
    </source>
</evidence>
<evidence type="ECO:0000313" key="5">
    <source>
        <dbReference type="EMBL" id="TGN29268.1"/>
    </source>
</evidence>
<feature type="domain" description="Cleaved adhesin" evidence="3">
    <location>
        <begin position="23"/>
        <end position="184"/>
    </location>
</feature>
<feature type="signal peptide" evidence="2">
    <location>
        <begin position="1"/>
        <end position="19"/>
    </location>
</feature>
<proteinExistence type="predicted"/>
<dbReference type="NCBIfam" id="TIGR04183">
    <property type="entry name" value="Por_Secre_tail"/>
    <property type="match status" value="1"/>
</dbReference>
<evidence type="ECO:0000259" key="4">
    <source>
        <dbReference type="Pfam" id="PF18962"/>
    </source>
</evidence>
<organism evidence="5 6">
    <name type="scientific">Empedobacter tilapiae</name>
    <dbReference type="NCBI Taxonomy" id="2491114"/>
    <lineage>
        <taxon>Bacteria</taxon>
        <taxon>Pseudomonadati</taxon>
        <taxon>Bacteroidota</taxon>
        <taxon>Flavobacteriia</taxon>
        <taxon>Flavobacteriales</taxon>
        <taxon>Weeksellaceae</taxon>
        <taxon>Empedobacter</taxon>
    </lineage>
</organism>
<evidence type="ECO:0000256" key="1">
    <source>
        <dbReference type="ARBA" id="ARBA00022729"/>
    </source>
</evidence>
<evidence type="ECO:0000313" key="6">
    <source>
        <dbReference type="Proteomes" id="UP000297998"/>
    </source>
</evidence>
<dbReference type="AlphaFoldDB" id="A0A4Z1BGF1"/>
<gene>
    <name evidence="5" type="ORF">E4J94_04750</name>
</gene>
<comment type="caution">
    <text evidence="5">The sequence shown here is derived from an EMBL/GenBank/DDBJ whole genome shotgun (WGS) entry which is preliminary data.</text>
</comment>
<accession>A0A4Z1BGF1</accession>
<dbReference type="NCBIfam" id="NF038128">
    <property type="entry name" value="choice_anch_J"/>
    <property type="match status" value="1"/>
</dbReference>
<dbReference type="Pfam" id="PF07675">
    <property type="entry name" value="Cleaved_Adhesin"/>
    <property type="match status" value="1"/>
</dbReference>
<dbReference type="InterPro" id="IPR026444">
    <property type="entry name" value="Secre_tail"/>
</dbReference>
<evidence type="ECO:0000259" key="3">
    <source>
        <dbReference type="Pfam" id="PF07675"/>
    </source>
</evidence>
<keyword evidence="1 2" id="KW-0732">Signal</keyword>
<reference evidence="5 6" key="1">
    <citation type="submission" date="2019-03" db="EMBL/GenBank/DDBJ databases">
        <title>Empedobacter tilapiae sp. nov., isolated from an intestine of Nile tilapia Oreochromis niloticus.</title>
        <authorList>
            <person name="Kim Y.-O."/>
            <person name="Yoon J.-H."/>
        </authorList>
    </citation>
    <scope>NUCLEOTIDE SEQUENCE [LARGE SCALE GENOMIC DNA]</scope>
    <source>
        <strain evidence="5 6">MRS2</strain>
    </source>
</reference>
<keyword evidence="6" id="KW-1185">Reference proteome</keyword>
<dbReference type="Proteomes" id="UP000297998">
    <property type="component" value="Unassembled WGS sequence"/>
</dbReference>
<dbReference type="EMBL" id="SRPE01000003">
    <property type="protein sequence ID" value="TGN29268.1"/>
    <property type="molecule type" value="Genomic_DNA"/>
</dbReference>
<dbReference type="OrthoDB" id="957862at2"/>
<sequence>MIKNLFFLGCLLVTPQLFAQTVVFEENFDTPERQALWTIGDLDGDEDTWEFVDAVEAEAPSFSGYFAWSWSWFFGALKPDNTLTSPVFKIPEGGKTELTFKVSAADNEEGFYEEHYAVYVIPANSTFTGLETPVFEETLDGGYFDTAKIVNVDISDYANEDVQLVFRHYNCSDILYIGLDDVKITQEKLSTSDINKESIVVYQDNSFVKISGLKNVKKIKVFDVTGKFVMEVHQSEANISSLPKGIYIVNFYSGDNVISRKIVKK</sequence>
<feature type="domain" description="Secretion system C-terminal sorting" evidence="4">
    <location>
        <begin position="208"/>
        <end position="263"/>
    </location>
</feature>
<feature type="chain" id="PRO_5021313894" evidence="2">
    <location>
        <begin position="20"/>
        <end position="265"/>
    </location>
</feature>
<dbReference type="InterPro" id="IPR011628">
    <property type="entry name" value="Cleaved_adhesin"/>
</dbReference>
<protein>
    <submittedName>
        <fullName evidence="5">T9SS type A sorting domain-containing protein</fullName>
    </submittedName>
</protein>
<dbReference type="Gene3D" id="2.60.120.200">
    <property type="match status" value="1"/>
</dbReference>
<dbReference type="RefSeq" id="WP_135834723.1">
    <property type="nucleotide sequence ID" value="NZ_SRPE01000003.1"/>
</dbReference>